<keyword evidence="2" id="KW-1003">Cell membrane</keyword>
<keyword evidence="4 6" id="KW-1133">Transmembrane helix</keyword>
<accession>A0A832V4J9</accession>
<proteinExistence type="predicted"/>
<dbReference type="Pfam" id="PF00482">
    <property type="entry name" value="T2SSF"/>
    <property type="match status" value="1"/>
</dbReference>
<name>A0A832V4J9_9ARCH</name>
<dbReference type="EMBL" id="DVAB01000008">
    <property type="protein sequence ID" value="HIK00060.1"/>
    <property type="molecule type" value="Genomic_DNA"/>
</dbReference>
<feature type="transmembrane region" description="Helical" evidence="6">
    <location>
        <begin position="200"/>
        <end position="221"/>
    </location>
</feature>
<keyword evidence="5 6" id="KW-0472">Membrane</keyword>
<sequence length="293" mass="33267">MEINIFKKNTKEEKKTKESEEFLGLSKKKQLLYFSIIFAALITLIAILLAPPRLYALFVGLSVMVAFIPYSLHSYFEAARLRDMEDNLPEFLRDIAEARKTGMTLPEAVYKSMRIDYGRLTPEVQKMAYQISWGIPFDEVLKRFAKRIKSRFIERAIAIIIQAQISGGALTDTLDSVARDATLIKEAEKERKTKLNQQALIMYAIYILFVIIVIALQKLMIPLITSQGFTLATQNPEEIVQFYKNLFFSMIVIQAVFNGMLAGQISEGSPVIGLKHSAIFLAFGVVASWFFIL</sequence>
<dbReference type="Gene3D" id="1.20.81.30">
    <property type="entry name" value="Type II secretion system (T2SS), domain F"/>
    <property type="match status" value="1"/>
</dbReference>
<dbReference type="InterPro" id="IPR056569">
    <property type="entry name" value="ArlJ-like"/>
</dbReference>
<protein>
    <submittedName>
        <fullName evidence="8">Type II secretion system F family protein</fullName>
    </submittedName>
</protein>
<feature type="transmembrane region" description="Helical" evidence="6">
    <location>
        <begin position="273"/>
        <end position="292"/>
    </location>
</feature>
<comment type="subcellular location">
    <subcellularLocation>
        <location evidence="1">Cell membrane</location>
        <topology evidence="1">Multi-pass membrane protein</topology>
    </subcellularLocation>
</comment>
<evidence type="ECO:0000256" key="6">
    <source>
        <dbReference type="SAM" id="Phobius"/>
    </source>
</evidence>
<keyword evidence="3 6" id="KW-0812">Transmembrane</keyword>
<evidence type="ECO:0000256" key="5">
    <source>
        <dbReference type="ARBA" id="ARBA00023136"/>
    </source>
</evidence>
<evidence type="ECO:0000256" key="2">
    <source>
        <dbReference type="ARBA" id="ARBA00022475"/>
    </source>
</evidence>
<reference evidence="8 9" key="1">
    <citation type="journal article" name="Nat. Commun.">
        <title>Undinarchaeota illuminate DPANN phylogeny and the impact of gene transfer on archaeal evolution.</title>
        <authorList>
            <person name="Dombrowski N."/>
            <person name="Williams T.A."/>
            <person name="Sun J."/>
            <person name="Woodcroft B.J."/>
            <person name="Lee J.H."/>
            <person name="Minh B.Q."/>
            <person name="Rinke C."/>
            <person name="Spang A."/>
        </authorList>
    </citation>
    <scope>NUCLEOTIDE SEQUENCE [LARGE SCALE GENOMIC DNA]</scope>
    <source>
        <strain evidence="8">MAG_bin1129</strain>
    </source>
</reference>
<dbReference type="InterPro" id="IPR018076">
    <property type="entry name" value="T2SS_GspF_dom"/>
</dbReference>
<dbReference type="AlphaFoldDB" id="A0A832V4J9"/>
<dbReference type="Proteomes" id="UP000646946">
    <property type="component" value="Unassembled WGS sequence"/>
</dbReference>
<feature type="transmembrane region" description="Helical" evidence="6">
    <location>
        <begin position="31"/>
        <end position="49"/>
    </location>
</feature>
<evidence type="ECO:0000256" key="1">
    <source>
        <dbReference type="ARBA" id="ARBA00004651"/>
    </source>
</evidence>
<dbReference type="InterPro" id="IPR042094">
    <property type="entry name" value="T2SS_GspF_sf"/>
</dbReference>
<feature type="transmembrane region" description="Helical" evidence="6">
    <location>
        <begin position="241"/>
        <end position="261"/>
    </location>
</feature>
<dbReference type="GO" id="GO:0005886">
    <property type="term" value="C:plasma membrane"/>
    <property type="evidence" value="ECO:0007669"/>
    <property type="project" value="UniProtKB-SubCell"/>
</dbReference>
<dbReference type="PANTHER" id="PTHR35402">
    <property type="entry name" value="INTEGRAL MEMBRANE PROTEIN-RELATED"/>
    <property type="match status" value="1"/>
</dbReference>
<evidence type="ECO:0000313" key="8">
    <source>
        <dbReference type="EMBL" id="HIK00060.1"/>
    </source>
</evidence>
<feature type="domain" description="Type II secretion system protein GspF" evidence="7">
    <location>
        <begin position="91"/>
        <end position="215"/>
    </location>
</feature>
<evidence type="ECO:0000313" key="9">
    <source>
        <dbReference type="Proteomes" id="UP000646946"/>
    </source>
</evidence>
<comment type="caution">
    <text evidence="8">The sequence shown here is derived from an EMBL/GenBank/DDBJ whole genome shotgun (WGS) entry which is preliminary data.</text>
</comment>
<keyword evidence="9" id="KW-1185">Reference proteome</keyword>
<evidence type="ECO:0000256" key="3">
    <source>
        <dbReference type="ARBA" id="ARBA00022692"/>
    </source>
</evidence>
<dbReference type="PANTHER" id="PTHR35402:SF1">
    <property type="entry name" value="TYPE II SECRETION SYSTEM PROTEIN GSPF DOMAIN-CONTAINING PROTEIN"/>
    <property type="match status" value="1"/>
</dbReference>
<evidence type="ECO:0000256" key="4">
    <source>
        <dbReference type="ARBA" id="ARBA00022989"/>
    </source>
</evidence>
<feature type="transmembrane region" description="Helical" evidence="6">
    <location>
        <begin position="55"/>
        <end position="72"/>
    </location>
</feature>
<evidence type="ECO:0000259" key="7">
    <source>
        <dbReference type="Pfam" id="PF00482"/>
    </source>
</evidence>
<organism evidence="8 9">
    <name type="scientific">Candidatus Naiadarchaeum limnaeum</name>
    <dbReference type="NCBI Taxonomy" id="2756139"/>
    <lineage>
        <taxon>Archaea</taxon>
        <taxon>Candidatus Undinarchaeota</taxon>
        <taxon>Candidatus Undinarchaeia</taxon>
        <taxon>Candidatus Naiadarchaeales</taxon>
        <taxon>Candidatus Naiadarchaeaceae</taxon>
        <taxon>Candidatus Naiadarchaeum</taxon>
    </lineage>
</organism>
<gene>
    <name evidence="8" type="ORF">H1016_00790</name>
</gene>